<evidence type="ECO:0000256" key="3">
    <source>
        <dbReference type="ARBA" id="ARBA00022741"/>
    </source>
</evidence>
<dbReference type="EMBL" id="VTOW01000002">
    <property type="protein sequence ID" value="NKE70966.1"/>
    <property type="molecule type" value="Genomic_DNA"/>
</dbReference>
<dbReference type="Pfam" id="PF14524">
    <property type="entry name" value="Wzt_C"/>
    <property type="match status" value="1"/>
</dbReference>
<name>A0A7X6DPG1_9BACT</name>
<dbReference type="GO" id="GO:0005524">
    <property type="term" value="F:ATP binding"/>
    <property type="evidence" value="ECO:0007669"/>
    <property type="project" value="UniProtKB-KW"/>
</dbReference>
<reference evidence="6 7" key="1">
    <citation type="journal article" date="2020" name="Nature">
        <title>Bacterial chemolithoautotrophy via manganese oxidation.</title>
        <authorList>
            <person name="Yu H."/>
            <person name="Leadbetter J.R."/>
        </authorList>
    </citation>
    <scope>NUCLEOTIDE SEQUENCE [LARGE SCALE GENOMIC DNA]</scope>
    <source>
        <strain evidence="6 7">Mn-1</strain>
    </source>
</reference>
<dbReference type="InterPro" id="IPR029439">
    <property type="entry name" value="Wzt_C"/>
</dbReference>
<dbReference type="PANTHER" id="PTHR46743">
    <property type="entry name" value="TEICHOIC ACIDS EXPORT ATP-BINDING PROTEIN TAGH"/>
    <property type="match status" value="1"/>
</dbReference>
<dbReference type="SUPFAM" id="SSF52540">
    <property type="entry name" value="P-loop containing nucleoside triphosphate hydrolases"/>
    <property type="match status" value="1"/>
</dbReference>
<evidence type="ECO:0000259" key="5">
    <source>
        <dbReference type="PROSITE" id="PS50893"/>
    </source>
</evidence>
<feature type="domain" description="ABC transporter" evidence="5">
    <location>
        <begin position="26"/>
        <end position="246"/>
    </location>
</feature>
<protein>
    <submittedName>
        <fullName evidence="6">ABC transporter ATP-binding protein</fullName>
    </submittedName>
</protein>
<evidence type="ECO:0000313" key="6">
    <source>
        <dbReference type="EMBL" id="NKE70966.1"/>
    </source>
</evidence>
<dbReference type="InterPro" id="IPR015860">
    <property type="entry name" value="ABC_transpr_TagH-like"/>
</dbReference>
<organism evidence="6 7">
    <name type="scientific">Candidatus Manganitrophus noduliformans</name>
    <dbReference type="NCBI Taxonomy" id="2606439"/>
    <lineage>
        <taxon>Bacteria</taxon>
        <taxon>Pseudomonadati</taxon>
        <taxon>Nitrospirota</taxon>
        <taxon>Nitrospiria</taxon>
        <taxon>Candidatus Troglogloeales</taxon>
        <taxon>Candidatus Manganitrophaceae</taxon>
        <taxon>Candidatus Manganitrophus</taxon>
    </lineage>
</organism>
<dbReference type="InterPro" id="IPR003439">
    <property type="entry name" value="ABC_transporter-like_ATP-bd"/>
</dbReference>
<dbReference type="AlphaFoldDB" id="A0A7X6DPG1"/>
<sequence length="417" mass="46322">MSQGTLCVTGLGKAFRHYASEWGRVLSWFGLPIRPLAEHWVLRNISFTVEPGEAVGVVGQNGAGKSTLLKLITGTLRPTEGNVQINGRIAAILELGMGFNPELTGRQNACHSAGLMGFTSLEIEAIMPEIEEFAEIGEYFNQPMRTYSSGMQMRVAFAVATAFRPEILIVDEALSVGDAYFQHKSFRRIKEFQEQGTTFLIVSHDKSAVQTLCDRAILLEKGRVIQDSNPEAVMDFYNALIAEKENQSVQLLQHESGKTQIISGTGEARVEEIALFNTAGKRVEFVNVGEPVELRVNVKAYADIPCLVLGYAIKDRLGQYVYGTNTYHTKQELKGVLHGQSILYRIQFPMNFGPGSYSISTALVSTDTHLVNNYEWKDLALVFTVTNLDKPIFVGNAWVPPIIEVHTHDVHFLRPKL</sequence>
<gene>
    <name evidence="6" type="ORF">MNODULE_09475</name>
</gene>
<evidence type="ECO:0000256" key="2">
    <source>
        <dbReference type="ARBA" id="ARBA00022448"/>
    </source>
</evidence>
<evidence type="ECO:0000256" key="4">
    <source>
        <dbReference type="ARBA" id="ARBA00022840"/>
    </source>
</evidence>
<comment type="caution">
    <text evidence="6">The sequence shown here is derived from an EMBL/GenBank/DDBJ whole genome shotgun (WGS) entry which is preliminary data.</text>
</comment>
<dbReference type="Proteomes" id="UP000534783">
    <property type="component" value="Unassembled WGS sequence"/>
</dbReference>
<dbReference type="CDD" id="cd03220">
    <property type="entry name" value="ABC_KpsT_Wzt"/>
    <property type="match status" value="1"/>
</dbReference>
<keyword evidence="4 6" id="KW-0067">ATP-binding</keyword>
<dbReference type="CDD" id="cd10147">
    <property type="entry name" value="Wzt_C-like"/>
    <property type="match status" value="1"/>
</dbReference>
<dbReference type="InterPro" id="IPR017871">
    <property type="entry name" value="ABC_transporter-like_CS"/>
</dbReference>
<dbReference type="GO" id="GO:0016020">
    <property type="term" value="C:membrane"/>
    <property type="evidence" value="ECO:0007669"/>
    <property type="project" value="InterPro"/>
</dbReference>
<dbReference type="PROSITE" id="PS50893">
    <property type="entry name" value="ABC_TRANSPORTER_2"/>
    <property type="match status" value="1"/>
</dbReference>
<evidence type="ECO:0000256" key="1">
    <source>
        <dbReference type="ARBA" id="ARBA00005417"/>
    </source>
</evidence>
<accession>A0A7X6DPG1</accession>
<keyword evidence="2" id="KW-0813">Transport</keyword>
<dbReference type="GO" id="GO:0016887">
    <property type="term" value="F:ATP hydrolysis activity"/>
    <property type="evidence" value="ECO:0007669"/>
    <property type="project" value="InterPro"/>
</dbReference>
<dbReference type="RefSeq" id="WP_168059311.1">
    <property type="nucleotide sequence ID" value="NZ_VTOW01000002.1"/>
</dbReference>
<dbReference type="PANTHER" id="PTHR46743:SF2">
    <property type="entry name" value="TEICHOIC ACIDS EXPORT ATP-BINDING PROTEIN TAGH"/>
    <property type="match status" value="1"/>
</dbReference>
<comment type="similarity">
    <text evidence="1">Belongs to the ABC transporter superfamily.</text>
</comment>
<keyword evidence="7" id="KW-1185">Reference proteome</keyword>
<dbReference type="InterPro" id="IPR027417">
    <property type="entry name" value="P-loop_NTPase"/>
</dbReference>
<dbReference type="PROSITE" id="PS00211">
    <property type="entry name" value="ABC_TRANSPORTER_1"/>
    <property type="match status" value="1"/>
</dbReference>
<dbReference type="GO" id="GO:0140359">
    <property type="term" value="F:ABC-type transporter activity"/>
    <property type="evidence" value="ECO:0007669"/>
    <property type="project" value="InterPro"/>
</dbReference>
<proteinExistence type="inferred from homology"/>
<dbReference type="Gene3D" id="3.40.50.300">
    <property type="entry name" value="P-loop containing nucleotide triphosphate hydrolases"/>
    <property type="match status" value="1"/>
</dbReference>
<evidence type="ECO:0000313" key="7">
    <source>
        <dbReference type="Proteomes" id="UP000534783"/>
    </source>
</evidence>
<dbReference type="Pfam" id="PF00005">
    <property type="entry name" value="ABC_tran"/>
    <property type="match status" value="1"/>
</dbReference>
<dbReference type="SMART" id="SM00382">
    <property type="entry name" value="AAA"/>
    <property type="match status" value="1"/>
</dbReference>
<dbReference type="InterPro" id="IPR050683">
    <property type="entry name" value="Bact_Polysacc_Export_ATP-bd"/>
</dbReference>
<dbReference type="InterPro" id="IPR003593">
    <property type="entry name" value="AAA+_ATPase"/>
</dbReference>
<keyword evidence="3" id="KW-0547">Nucleotide-binding</keyword>
<dbReference type="Gene3D" id="2.70.50.60">
    <property type="entry name" value="abc- transporter (atp binding component) like domain"/>
    <property type="match status" value="1"/>
</dbReference>